<name>A0A3D8IBB8_9HELI</name>
<dbReference type="SUPFAM" id="SSF117991">
    <property type="entry name" value="YbeD/HP0495-like"/>
    <property type="match status" value="1"/>
</dbReference>
<comment type="caution">
    <text evidence="1">The sequence shown here is derived from an EMBL/GenBank/DDBJ whole genome shotgun (WGS) entry which is preliminary data.</text>
</comment>
<dbReference type="InterPro" id="IPR007454">
    <property type="entry name" value="UPF0250_YbeD-like"/>
</dbReference>
<dbReference type="Gene3D" id="3.30.70.260">
    <property type="match status" value="1"/>
</dbReference>
<dbReference type="AlphaFoldDB" id="A0A3D8IBB8"/>
<accession>A0A3D8IBB8</accession>
<dbReference type="Pfam" id="PF04359">
    <property type="entry name" value="DUF493"/>
    <property type="match status" value="1"/>
</dbReference>
<reference evidence="1 2" key="1">
    <citation type="submission" date="2018-04" db="EMBL/GenBank/DDBJ databases">
        <title>Novel Campyloabacter and Helicobacter Species and Strains.</title>
        <authorList>
            <person name="Mannion A.J."/>
            <person name="Shen Z."/>
            <person name="Fox J.G."/>
        </authorList>
    </citation>
    <scope>NUCLEOTIDE SEQUENCE [LARGE SCALE GENOMIC DNA]</scope>
    <source>
        <strain evidence="1 2">MIT 17-337</strain>
    </source>
</reference>
<evidence type="ECO:0008006" key="3">
    <source>
        <dbReference type="Google" id="ProtNLM"/>
    </source>
</evidence>
<dbReference type="OrthoDB" id="281538at2"/>
<keyword evidence="2" id="KW-1185">Reference proteome</keyword>
<dbReference type="InterPro" id="IPR027471">
    <property type="entry name" value="YbeD-like_sf"/>
</dbReference>
<proteinExistence type="predicted"/>
<organism evidence="1 2">
    <name type="scientific">Helicobacter didelphidarum</name>
    <dbReference type="NCBI Taxonomy" id="2040648"/>
    <lineage>
        <taxon>Bacteria</taxon>
        <taxon>Pseudomonadati</taxon>
        <taxon>Campylobacterota</taxon>
        <taxon>Epsilonproteobacteria</taxon>
        <taxon>Campylobacterales</taxon>
        <taxon>Helicobacteraceae</taxon>
        <taxon>Helicobacter</taxon>
    </lineage>
</organism>
<evidence type="ECO:0000313" key="2">
    <source>
        <dbReference type="Proteomes" id="UP000256379"/>
    </source>
</evidence>
<dbReference type="RefSeq" id="WP_115543731.1">
    <property type="nucleotide sequence ID" value="NZ_NXLQ01000031.1"/>
</dbReference>
<evidence type="ECO:0000313" key="1">
    <source>
        <dbReference type="EMBL" id="RDU62483.1"/>
    </source>
</evidence>
<protein>
    <recommendedName>
        <fullName evidence="3">DUF493 domain-containing protein</fullName>
    </recommendedName>
</protein>
<gene>
    <name evidence="1" type="ORF">CQA53_09315</name>
</gene>
<sequence>MHNDYPHTQLEINIKPQIDYPCTWGYRIIGFKKERILEAIESVFGGKAEISPTEHVSSHHKYVAINCSVQVQNDEERLQYFNGLVEQDGILMVL</sequence>
<dbReference type="Proteomes" id="UP000256379">
    <property type="component" value="Unassembled WGS sequence"/>
</dbReference>
<dbReference type="EMBL" id="NXLQ01000031">
    <property type="protein sequence ID" value="RDU62483.1"/>
    <property type="molecule type" value="Genomic_DNA"/>
</dbReference>